<dbReference type="Proteomes" id="UP000800082">
    <property type="component" value="Unassembled WGS sequence"/>
</dbReference>
<reference evidence="1" key="1">
    <citation type="journal article" date="2020" name="Stud. Mycol.">
        <title>101 Dothideomycetes genomes: a test case for predicting lifestyles and emergence of pathogens.</title>
        <authorList>
            <person name="Haridas S."/>
            <person name="Albert R."/>
            <person name="Binder M."/>
            <person name="Bloem J."/>
            <person name="Labutti K."/>
            <person name="Salamov A."/>
            <person name="Andreopoulos B."/>
            <person name="Baker S."/>
            <person name="Barry K."/>
            <person name="Bills G."/>
            <person name="Bluhm B."/>
            <person name="Cannon C."/>
            <person name="Castanera R."/>
            <person name="Culley D."/>
            <person name="Daum C."/>
            <person name="Ezra D."/>
            <person name="Gonzalez J."/>
            <person name="Henrissat B."/>
            <person name="Kuo A."/>
            <person name="Liang C."/>
            <person name="Lipzen A."/>
            <person name="Lutzoni F."/>
            <person name="Magnuson J."/>
            <person name="Mondo S."/>
            <person name="Nolan M."/>
            <person name="Ohm R."/>
            <person name="Pangilinan J."/>
            <person name="Park H.-J."/>
            <person name="Ramirez L."/>
            <person name="Alfaro M."/>
            <person name="Sun H."/>
            <person name="Tritt A."/>
            <person name="Yoshinaga Y."/>
            <person name="Zwiers L.-H."/>
            <person name="Turgeon B."/>
            <person name="Goodwin S."/>
            <person name="Spatafora J."/>
            <person name="Crous P."/>
            <person name="Grigoriev I."/>
        </authorList>
    </citation>
    <scope>NUCLEOTIDE SEQUENCE</scope>
    <source>
        <strain evidence="1">CBS 183.55</strain>
    </source>
</reference>
<dbReference type="GeneID" id="54355403"/>
<keyword evidence="2" id="KW-1185">Reference proteome</keyword>
<dbReference type="AlphaFoldDB" id="A0A6A5RZF0"/>
<dbReference type="OrthoDB" id="426293at2759"/>
<evidence type="ECO:0000313" key="1">
    <source>
        <dbReference type="EMBL" id="KAF1932710.1"/>
    </source>
</evidence>
<dbReference type="RefSeq" id="XP_033452958.1">
    <property type="nucleotide sequence ID" value="XM_033597736.1"/>
</dbReference>
<evidence type="ECO:0000313" key="2">
    <source>
        <dbReference type="Proteomes" id="UP000800082"/>
    </source>
</evidence>
<dbReference type="EMBL" id="ML978958">
    <property type="protein sequence ID" value="KAF1932710.1"/>
    <property type="molecule type" value="Genomic_DNA"/>
</dbReference>
<accession>A0A6A5RZF0</accession>
<proteinExistence type="predicted"/>
<gene>
    <name evidence="1" type="ORF">M421DRAFT_89073</name>
</gene>
<name>A0A6A5RZF0_9PLEO</name>
<organism evidence="1 2">
    <name type="scientific">Didymella exigua CBS 183.55</name>
    <dbReference type="NCBI Taxonomy" id="1150837"/>
    <lineage>
        <taxon>Eukaryota</taxon>
        <taxon>Fungi</taxon>
        <taxon>Dikarya</taxon>
        <taxon>Ascomycota</taxon>
        <taxon>Pezizomycotina</taxon>
        <taxon>Dothideomycetes</taxon>
        <taxon>Pleosporomycetidae</taxon>
        <taxon>Pleosporales</taxon>
        <taxon>Pleosporineae</taxon>
        <taxon>Didymellaceae</taxon>
        <taxon>Didymella</taxon>
    </lineage>
</organism>
<protein>
    <submittedName>
        <fullName evidence="1">Uncharacterized protein</fullName>
    </submittedName>
</protein>
<sequence length="177" mass="19795">MLQQKGAQVSWRTMHKAVLGAAAVGADLAIAYDGSTSSGLRHSIEVLRCIVEDCKADVNALDDNDESLMDSFRHWGSPLCFGTSQHQGASVVQWWLEKMQDATLDYNFGLFLHKKQLRKGEIVAQHCTLCDRCMTHAHTLPLPLLTTKPSQRPESISCERYIMSTLISRRYTITTLA</sequence>